<reference evidence="16 17" key="1">
    <citation type="submission" date="2019-11" db="EMBL/GenBank/DDBJ databases">
        <title>Whole genome sequence of Oryza granulata.</title>
        <authorList>
            <person name="Li W."/>
        </authorList>
    </citation>
    <scope>NUCLEOTIDE SEQUENCE [LARGE SCALE GENOMIC DNA]</scope>
    <source>
        <strain evidence="17">cv. Menghai</strain>
        <tissue evidence="16">Leaf</tissue>
    </source>
</reference>
<evidence type="ECO:0000313" key="16">
    <source>
        <dbReference type="EMBL" id="KAF0915078.1"/>
    </source>
</evidence>
<evidence type="ECO:0000256" key="7">
    <source>
        <dbReference type="ARBA" id="ARBA00022697"/>
    </source>
</evidence>
<evidence type="ECO:0000256" key="5">
    <source>
        <dbReference type="ARBA" id="ARBA00013120"/>
    </source>
</evidence>
<gene>
    <name evidence="16" type="ORF">E2562_033194</name>
</gene>
<protein>
    <recommendedName>
        <fullName evidence="5">aspartate-semialdehyde dehydrogenase</fullName>
        <ecNumber evidence="5">1.2.1.11</ecNumber>
    </recommendedName>
</protein>
<dbReference type="GO" id="GO:0051287">
    <property type="term" value="F:NAD binding"/>
    <property type="evidence" value="ECO:0007669"/>
    <property type="project" value="InterPro"/>
</dbReference>
<keyword evidence="10" id="KW-0560">Oxidoreductase</keyword>
<dbReference type="UniPathway" id="UPA00034">
    <property type="reaction ID" value="UER00016"/>
</dbReference>
<comment type="catalytic activity">
    <reaction evidence="13">
        <text>L-aspartate 4-semialdehyde + phosphate + NADP(+) = 4-phospho-L-aspartate + NADPH + H(+)</text>
        <dbReference type="Rhea" id="RHEA:24284"/>
        <dbReference type="ChEBI" id="CHEBI:15378"/>
        <dbReference type="ChEBI" id="CHEBI:43474"/>
        <dbReference type="ChEBI" id="CHEBI:57535"/>
        <dbReference type="ChEBI" id="CHEBI:57783"/>
        <dbReference type="ChEBI" id="CHEBI:58349"/>
        <dbReference type="ChEBI" id="CHEBI:537519"/>
        <dbReference type="EC" id="1.2.1.11"/>
    </reaction>
</comment>
<dbReference type="GO" id="GO:0009088">
    <property type="term" value="P:threonine biosynthetic process"/>
    <property type="evidence" value="ECO:0007669"/>
    <property type="project" value="UniProtKB-UniPathway"/>
</dbReference>
<keyword evidence="8" id="KW-0521">NADP</keyword>
<dbReference type="EC" id="1.2.1.11" evidence="5"/>
<dbReference type="NCBIfam" id="TIGR01296">
    <property type="entry name" value="asd_B"/>
    <property type="match status" value="1"/>
</dbReference>
<dbReference type="Gene3D" id="3.30.360.10">
    <property type="entry name" value="Dihydrodipicolinate Reductase, domain 2"/>
    <property type="match status" value="1"/>
</dbReference>
<evidence type="ECO:0000256" key="6">
    <source>
        <dbReference type="ARBA" id="ARBA00022605"/>
    </source>
</evidence>
<feature type="compositionally biased region" description="Basic and acidic residues" evidence="14">
    <location>
        <begin position="31"/>
        <end position="42"/>
    </location>
</feature>
<dbReference type="GO" id="GO:0050661">
    <property type="term" value="F:NADP binding"/>
    <property type="evidence" value="ECO:0007669"/>
    <property type="project" value="InterPro"/>
</dbReference>
<name>A0A6G1DR33_9ORYZ</name>
<dbReference type="Pfam" id="PF02774">
    <property type="entry name" value="Semialdhyde_dhC"/>
    <property type="match status" value="1"/>
</dbReference>
<dbReference type="InterPro" id="IPR000534">
    <property type="entry name" value="Semialdehyde_DH_NAD-bd"/>
</dbReference>
<comment type="caution">
    <text evidence="16">The sequence shown here is derived from an EMBL/GenBank/DDBJ whole genome shotgun (WGS) entry which is preliminary data.</text>
</comment>
<dbReference type="Proteomes" id="UP000479710">
    <property type="component" value="Unassembled WGS sequence"/>
</dbReference>
<organism evidence="16 17">
    <name type="scientific">Oryza meyeriana var. granulata</name>
    <dbReference type="NCBI Taxonomy" id="110450"/>
    <lineage>
        <taxon>Eukaryota</taxon>
        <taxon>Viridiplantae</taxon>
        <taxon>Streptophyta</taxon>
        <taxon>Embryophyta</taxon>
        <taxon>Tracheophyta</taxon>
        <taxon>Spermatophyta</taxon>
        <taxon>Magnoliopsida</taxon>
        <taxon>Liliopsida</taxon>
        <taxon>Poales</taxon>
        <taxon>Poaceae</taxon>
        <taxon>BOP clade</taxon>
        <taxon>Oryzoideae</taxon>
        <taxon>Oryzeae</taxon>
        <taxon>Oryzinae</taxon>
        <taxon>Oryza</taxon>
        <taxon>Oryza meyeriana</taxon>
    </lineage>
</organism>
<dbReference type="SMART" id="SM00859">
    <property type="entry name" value="Semialdhyde_dh"/>
    <property type="match status" value="1"/>
</dbReference>
<evidence type="ECO:0000256" key="11">
    <source>
        <dbReference type="ARBA" id="ARBA00023154"/>
    </source>
</evidence>
<evidence type="ECO:0000256" key="2">
    <source>
        <dbReference type="ARBA" id="ARBA00005097"/>
    </source>
</evidence>
<dbReference type="GO" id="GO:0019877">
    <property type="term" value="P:diaminopimelate biosynthetic process"/>
    <property type="evidence" value="ECO:0007669"/>
    <property type="project" value="UniProtKB-KW"/>
</dbReference>
<evidence type="ECO:0000256" key="14">
    <source>
        <dbReference type="SAM" id="MobiDB-lite"/>
    </source>
</evidence>
<sequence>MRSSRRPLNSAAFAAAKGTNSGVENALRGPKRAEPPRQRERAAPPTSVHTTTRRIAHVGCRRAARVPPPTKPHPIPVSHPPLRPSPKTLEPSAATMQAAAAVHRPYLLGAFPGGGRARGARRPSTVRMALREDGPSVAIVGATGAVGQEFLRVISSRDFPYRSLRLLASERSAGKRLSFEYREYTVEDLAAPGAFDGVDIALFSAGGGVSRAYAPAAVAKGAVVVDNSSAFRMDPEVPLVIPEVNPEAMAHVRLGKGAIVANPNCSTIICLMAATPLHRHAKVLRMVVSTYQAASGAGAAAMEELRLQTQEVLEGKAPTCKIFSQQYAFNIFSHNAPILENGYNEEEMKMVKETRKIWNDKDVKVTATCIRVPVMRAHAESVNLQFEKPLDEDTAKEILRAAEGVTIIDDRASNRFPTPLEVSDKDDVAVGRIRQDLSQDDNKGLDIFVCGDQIRKGAALNAVQIAEMLLK</sequence>
<keyword evidence="9" id="KW-0220">Diaminopimelate biosynthesis</keyword>
<dbReference type="GO" id="GO:0004073">
    <property type="term" value="F:aspartate-semialdehyde dehydrogenase activity"/>
    <property type="evidence" value="ECO:0007669"/>
    <property type="project" value="UniProtKB-EC"/>
</dbReference>
<dbReference type="SUPFAM" id="SSF51735">
    <property type="entry name" value="NAD(P)-binding Rossmann-fold domains"/>
    <property type="match status" value="1"/>
</dbReference>
<keyword evidence="11" id="KW-0457">Lysine biosynthesis</keyword>
<evidence type="ECO:0000256" key="9">
    <source>
        <dbReference type="ARBA" id="ARBA00022915"/>
    </source>
</evidence>
<dbReference type="AlphaFoldDB" id="A0A6G1DR33"/>
<dbReference type="CDD" id="cd02316">
    <property type="entry name" value="VcASADH2_like_N"/>
    <property type="match status" value="1"/>
</dbReference>
<comment type="pathway">
    <text evidence="2">Amino-acid biosynthesis; L-threonine biosynthesis; L-threonine from L-aspartate: step 2/5.</text>
</comment>
<dbReference type="PANTHER" id="PTHR46278">
    <property type="entry name" value="DEHYDROGENASE, PUTATIVE-RELATED"/>
    <property type="match status" value="1"/>
</dbReference>
<evidence type="ECO:0000256" key="10">
    <source>
        <dbReference type="ARBA" id="ARBA00023002"/>
    </source>
</evidence>
<accession>A0A6G1DR33</accession>
<dbReference type="SUPFAM" id="SSF55347">
    <property type="entry name" value="Glyceraldehyde-3-phosphate dehydrogenase-like, C-terminal domain"/>
    <property type="match status" value="1"/>
</dbReference>
<evidence type="ECO:0000256" key="1">
    <source>
        <dbReference type="ARBA" id="ARBA00005021"/>
    </source>
</evidence>
<dbReference type="NCBIfam" id="NF011456">
    <property type="entry name" value="PRK14874.1"/>
    <property type="match status" value="1"/>
</dbReference>
<evidence type="ECO:0000313" key="17">
    <source>
        <dbReference type="Proteomes" id="UP000479710"/>
    </source>
</evidence>
<keyword evidence="12" id="KW-0486">Methionine biosynthesis</keyword>
<dbReference type="InterPro" id="IPR005986">
    <property type="entry name" value="Asp_semialdehyde_DH_beta"/>
</dbReference>
<dbReference type="HAMAP" id="MF_02121">
    <property type="entry name" value="ASADH"/>
    <property type="match status" value="1"/>
</dbReference>
<dbReference type="GO" id="GO:0009097">
    <property type="term" value="P:isoleucine biosynthetic process"/>
    <property type="evidence" value="ECO:0007669"/>
    <property type="project" value="InterPro"/>
</dbReference>
<dbReference type="OrthoDB" id="1894490at2759"/>
<evidence type="ECO:0000256" key="3">
    <source>
        <dbReference type="ARBA" id="ARBA00010584"/>
    </source>
</evidence>
<evidence type="ECO:0000256" key="4">
    <source>
        <dbReference type="ARBA" id="ARBA00011738"/>
    </source>
</evidence>
<evidence type="ECO:0000256" key="12">
    <source>
        <dbReference type="ARBA" id="ARBA00023167"/>
    </source>
</evidence>
<dbReference type="GO" id="GO:0046983">
    <property type="term" value="F:protein dimerization activity"/>
    <property type="evidence" value="ECO:0007669"/>
    <property type="project" value="InterPro"/>
</dbReference>
<comment type="subunit">
    <text evidence="4">Homodimer.</text>
</comment>
<dbReference type="UniPathway" id="UPA00051">
    <property type="reaction ID" value="UER00464"/>
</dbReference>
<evidence type="ECO:0000256" key="13">
    <source>
        <dbReference type="ARBA" id="ARBA00047891"/>
    </source>
</evidence>
<proteinExistence type="inferred from homology"/>
<dbReference type="EMBL" id="SPHZ02000006">
    <property type="protein sequence ID" value="KAF0915078.1"/>
    <property type="molecule type" value="Genomic_DNA"/>
</dbReference>
<dbReference type="GO" id="GO:0009089">
    <property type="term" value="P:lysine biosynthetic process via diaminopimelate"/>
    <property type="evidence" value="ECO:0007669"/>
    <property type="project" value="UniProtKB-UniPathway"/>
</dbReference>
<dbReference type="InterPro" id="IPR036291">
    <property type="entry name" value="NAD(P)-bd_dom_sf"/>
</dbReference>
<feature type="region of interest" description="Disordered" evidence="14">
    <location>
        <begin position="1"/>
        <end position="53"/>
    </location>
</feature>
<dbReference type="Pfam" id="PF01118">
    <property type="entry name" value="Semialdhyde_dh"/>
    <property type="match status" value="1"/>
</dbReference>
<evidence type="ECO:0000259" key="15">
    <source>
        <dbReference type="SMART" id="SM00859"/>
    </source>
</evidence>
<dbReference type="CDD" id="cd18131">
    <property type="entry name" value="ASADH_C_bac_euk_like"/>
    <property type="match status" value="1"/>
</dbReference>
<feature type="domain" description="Semialdehyde dehydrogenase NAD-binding" evidence="15">
    <location>
        <begin position="136"/>
        <end position="252"/>
    </location>
</feature>
<dbReference type="PANTHER" id="PTHR46278:SF2">
    <property type="entry name" value="ASPARTATE-SEMIALDEHYDE DEHYDROGENASE"/>
    <property type="match status" value="1"/>
</dbReference>
<dbReference type="UniPathway" id="UPA00050">
    <property type="reaction ID" value="UER00463"/>
</dbReference>
<comment type="pathway">
    <text evidence="1">Amino-acid biosynthesis; L-methionine biosynthesis via de novo pathway; L-homoserine from L-aspartate: step 2/3.</text>
</comment>
<comment type="similarity">
    <text evidence="3">Belongs to the aspartate-semialdehyde dehydrogenase family.</text>
</comment>
<dbReference type="GO" id="GO:0009086">
    <property type="term" value="P:methionine biosynthetic process"/>
    <property type="evidence" value="ECO:0007669"/>
    <property type="project" value="UniProtKB-KW"/>
</dbReference>
<evidence type="ECO:0000256" key="8">
    <source>
        <dbReference type="ARBA" id="ARBA00022857"/>
    </source>
</evidence>
<dbReference type="InterPro" id="IPR012080">
    <property type="entry name" value="Asp_semialdehyde_DH"/>
</dbReference>
<dbReference type="Gene3D" id="3.40.50.720">
    <property type="entry name" value="NAD(P)-binding Rossmann-like Domain"/>
    <property type="match status" value="1"/>
</dbReference>
<keyword evidence="17" id="KW-1185">Reference proteome</keyword>
<keyword evidence="6" id="KW-0028">Amino-acid biosynthesis</keyword>
<dbReference type="InterPro" id="IPR012280">
    <property type="entry name" value="Semialdhyde_DH_dimer_dom"/>
</dbReference>
<keyword evidence="7" id="KW-0791">Threonine biosynthesis</keyword>